<keyword evidence="4" id="KW-0410">Iron transport</keyword>
<dbReference type="InterPro" id="IPR003593">
    <property type="entry name" value="AAA+_ATPase"/>
</dbReference>
<comment type="subcellular location">
    <subcellularLocation>
        <location evidence="1">Cell membrane</location>
        <topology evidence="1">Peripheral membrane protein</topology>
    </subcellularLocation>
</comment>
<evidence type="ECO:0000256" key="4">
    <source>
        <dbReference type="ARBA" id="ARBA00022496"/>
    </source>
</evidence>
<accession>A0ABS6G3D0</accession>
<protein>
    <submittedName>
        <fullName evidence="9">AAA family ATPase</fullName>
    </submittedName>
</protein>
<evidence type="ECO:0000313" key="9">
    <source>
        <dbReference type="EMBL" id="MBU5675871.1"/>
    </source>
</evidence>
<keyword evidence="6" id="KW-0406">Ion transport</keyword>
<feature type="domain" description="AAA+ ATPase" evidence="8">
    <location>
        <begin position="42"/>
        <end position="218"/>
    </location>
</feature>
<evidence type="ECO:0000256" key="6">
    <source>
        <dbReference type="ARBA" id="ARBA00023065"/>
    </source>
</evidence>
<sequence>MLQHSYNQYLRKVELCRDKISSFSKYPFCLDAVKNLYSLDIHPKVTFIVGENGTGKSTILEAIATAYGFNPEGGTKNFNFSTAKTHSELYNYLRLVKGFKAPKDGFFLRAESFYNLATNIEEMDKYGCGPRIIDSYGGRSLHEQSHGESFFAVFMNRFSGKGLYILDEPEAALSPTRQLAMLSRIHELVQKDSQFIIATHSAIIMSYPNSTIYEINNGFNKVKYENTEHYQIMKGFMNNTEKMLNIIMEP</sequence>
<evidence type="ECO:0000256" key="5">
    <source>
        <dbReference type="ARBA" id="ARBA00023004"/>
    </source>
</evidence>
<evidence type="ECO:0000259" key="8">
    <source>
        <dbReference type="SMART" id="SM00382"/>
    </source>
</evidence>
<dbReference type="Pfam" id="PF13476">
    <property type="entry name" value="AAA_23"/>
    <property type="match status" value="1"/>
</dbReference>
<dbReference type="PANTHER" id="PTHR42771:SF2">
    <property type="entry name" value="IRON(3+)-HYDROXAMATE IMPORT ATP-BINDING PROTEIN FHUC"/>
    <property type="match status" value="1"/>
</dbReference>
<proteinExistence type="predicted"/>
<evidence type="ECO:0000256" key="3">
    <source>
        <dbReference type="ARBA" id="ARBA00022475"/>
    </source>
</evidence>
<evidence type="ECO:0000256" key="1">
    <source>
        <dbReference type="ARBA" id="ARBA00004202"/>
    </source>
</evidence>
<gene>
    <name evidence="9" type="ORF">KQI88_05535</name>
</gene>
<dbReference type="Proteomes" id="UP000779508">
    <property type="component" value="Unassembled WGS sequence"/>
</dbReference>
<comment type="caution">
    <text evidence="9">The sequence shown here is derived from an EMBL/GenBank/DDBJ whole genome shotgun (WGS) entry which is preliminary data.</text>
</comment>
<dbReference type="InterPro" id="IPR038729">
    <property type="entry name" value="Rad50/SbcC_AAA"/>
</dbReference>
<keyword evidence="7" id="KW-0472">Membrane</keyword>
<reference evidence="9 10" key="1">
    <citation type="submission" date="2021-06" db="EMBL/GenBank/DDBJ databases">
        <authorList>
            <person name="Sun Q."/>
            <person name="Li D."/>
        </authorList>
    </citation>
    <scope>NUCLEOTIDE SEQUENCE [LARGE SCALE GENOMIC DNA]</scope>
    <source>
        <strain evidence="9 10">MSJ-5</strain>
    </source>
</reference>
<dbReference type="RefSeq" id="WP_216415364.1">
    <property type="nucleotide sequence ID" value="NZ_JAHLQK010000002.1"/>
</dbReference>
<keyword evidence="10" id="KW-1185">Reference proteome</keyword>
<organism evidence="9 10">
    <name type="scientific">Alkaliphilus flagellatus</name>
    <dbReference type="NCBI Taxonomy" id="2841507"/>
    <lineage>
        <taxon>Bacteria</taxon>
        <taxon>Bacillati</taxon>
        <taxon>Bacillota</taxon>
        <taxon>Clostridia</taxon>
        <taxon>Peptostreptococcales</taxon>
        <taxon>Natronincolaceae</taxon>
        <taxon>Alkaliphilus</taxon>
    </lineage>
</organism>
<dbReference type="InterPro" id="IPR051535">
    <property type="entry name" value="Siderophore_ABC-ATPase"/>
</dbReference>
<name>A0ABS6G3D0_9FIRM</name>
<dbReference type="SMART" id="SM00382">
    <property type="entry name" value="AAA"/>
    <property type="match status" value="1"/>
</dbReference>
<evidence type="ECO:0000313" key="10">
    <source>
        <dbReference type="Proteomes" id="UP000779508"/>
    </source>
</evidence>
<evidence type="ECO:0000256" key="2">
    <source>
        <dbReference type="ARBA" id="ARBA00022448"/>
    </source>
</evidence>
<evidence type="ECO:0000256" key="7">
    <source>
        <dbReference type="ARBA" id="ARBA00023136"/>
    </source>
</evidence>
<keyword evidence="3" id="KW-1003">Cell membrane</keyword>
<dbReference type="EMBL" id="JAHLQK010000002">
    <property type="protein sequence ID" value="MBU5675871.1"/>
    <property type="molecule type" value="Genomic_DNA"/>
</dbReference>
<keyword evidence="5" id="KW-0408">Iron</keyword>
<dbReference type="PANTHER" id="PTHR42771">
    <property type="entry name" value="IRON(3+)-HYDROXAMATE IMPORT ATP-BINDING PROTEIN FHUC"/>
    <property type="match status" value="1"/>
</dbReference>
<keyword evidence="2" id="KW-0813">Transport</keyword>